<evidence type="ECO:0000313" key="1">
    <source>
        <dbReference type="EMBL" id="KAK3935465.1"/>
    </source>
</evidence>
<accession>A0AAN6S002</accession>
<protein>
    <submittedName>
        <fullName evidence="1">Uncharacterized protein</fullName>
    </submittedName>
</protein>
<reference evidence="2" key="1">
    <citation type="journal article" date="2023" name="Mol. Phylogenet. Evol.">
        <title>Genome-scale phylogeny and comparative genomics of the fungal order Sordariales.</title>
        <authorList>
            <person name="Hensen N."/>
            <person name="Bonometti L."/>
            <person name="Westerberg I."/>
            <person name="Brannstrom I.O."/>
            <person name="Guillou S."/>
            <person name="Cros-Aarteil S."/>
            <person name="Calhoun S."/>
            <person name="Haridas S."/>
            <person name="Kuo A."/>
            <person name="Mondo S."/>
            <person name="Pangilinan J."/>
            <person name="Riley R."/>
            <person name="LaButti K."/>
            <person name="Andreopoulos B."/>
            <person name="Lipzen A."/>
            <person name="Chen C."/>
            <person name="Yan M."/>
            <person name="Daum C."/>
            <person name="Ng V."/>
            <person name="Clum A."/>
            <person name="Steindorff A."/>
            <person name="Ohm R.A."/>
            <person name="Martin F."/>
            <person name="Silar P."/>
            <person name="Natvig D.O."/>
            <person name="Lalanne C."/>
            <person name="Gautier V."/>
            <person name="Ament-Velasquez S.L."/>
            <person name="Kruys A."/>
            <person name="Hutchinson M.I."/>
            <person name="Powell A.J."/>
            <person name="Barry K."/>
            <person name="Miller A.N."/>
            <person name="Grigoriev I.V."/>
            <person name="Debuchy R."/>
            <person name="Gladieux P."/>
            <person name="Hiltunen Thoren M."/>
            <person name="Johannesson H."/>
        </authorList>
    </citation>
    <scope>NUCLEOTIDE SEQUENCE [LARGE SCALE GENOMIC DNA]</scope>
    <source>
        <strain evidence="2">CBS 340.73</strain>
    </source>
</reference>
<name>A0AAN6S002_9PEZI</name>
<sequence length="54" mass="6381">KVYKRFNERLSMLRSKIKELNAITEGRAIIVWIYKSTTLTYGDKQLLNSLSYNI</sequence>
<feature type="non-terminal residue" evidence="1">
    <location>
        <position position="1"/>
    </location>
</feature>
<dbReference type="Proteomes" id="UP001303473">
    <property type="component" value="Unassembled WGS sequence"/>
</dbReference>
<dbReference type="EMBL" id="MU853922">
    <property type="protein sequence ID" value="KAK3935465.1"/>
    <property type="molecule type" value="Genomic_DNA"/>
</dbReference>
<comment type="caution">
    <text evidence="1">The sequence shown here is derived from an EMBL/GenBank/DDBJ whole genome shotgun (WGS) entry which is preliminary data.</text>
</comment>
<evidence type="ECO:0000313" key="2">
    <source>
        <dbReference type="Proteomes" id="UP001303473"/>
    </source>
</evidence>
<dbReference type="AlphaFoldDB" id="A0AAN6S002"/>
<keyword evidence="2" id="KW-1185">Reference proteome</keyword>
<gene>
    <name evidence="1" type="ORF">QBC46DRAFT_271662</name>
</gene>
<organism evidence="1 2">
    <name type="scientific">Diplogelasinospora grovesii</name>
    <dbReference type="NCBI Taxonomy" id="303347"/>
    <lineage>
        <taxon>Eukaryota</taxon>
        <taxon>Fungi</taxon>
        <taxon>Dikarya</taxon>
        <taxon>Ascomycota</taxon>
        <taxon>Pezizomycotina</taxon>
        <taxon>Sordariomycetes</taxon>
        <taxon>Sordariomycetidae</taxon>
        <taxon>Sordariales</taxon>
        <taxon>Diplogelasinosporaceae</taxon>
        <taxon>Diplogelasinospora</taxon>
    </lineage>
</organism>
<proteinExistence type="predicted"/>